<evidence type="ECO:0000259" key="10">
    <source>
        <dbReference type="PROSITE" id="PS51831"/>
    </source>
</evidence>
<dbReference type="CDD" id="cd06503">
    <property type="entry name" value="ATP-synt_Fo_b"/>
    <property type="match status" value="1"/>
</dbReference>
<keyword evidence="5 7" id="KW-0694">RNA-binding</keyword>
<comment type="similarity">
    <text evidence="7">Belongs to the RNase Y family.</text>
</comment>
<keyword evidence="1 7" id="KW-0812">Transmembrane</keyword>
<dbReference type="SMART" id="SM00322">
    <property type="entry name" value="KH"/>
    <property type="match status" value="1"/>
</dbReference>
<keyword evidence="2 7" id="KW-0540">Nuclease</keyword>
<dbReference type="InterPro" id="IPR022711">
    <property type="entry name" value="RNase_Y_N"/>
</dbReference>
<dbReference type="EC" id="3.1.-.-" evidence="7 8"/>
<feature type="transmembrane region" description="Helical" evidence="7">
    <location>
        <begin position="6"/>
        <end position="25"/>
    </location>
</feature>
<dbReference type="InterPro" id="IPR004087">
    <property type="entry name" value="KH_dom"/>
</dbReference>
<comment type="function">
    <text evidence="7">Endoribonuclease that initiates mRNA decay.</text>
</comment>
<keyword evidence="4 7" id="KW-0378">Hydrolase</keyword>
<evidence type="ECO:0000256" key="5">
    <source>
        <dbReference type="ARBA" id="ARBA00022884"/>
    </source>
</evidence>
<keyword evidence="7" id="KW-0472">Membrane</keyword>
<dbReference type="RefSeq" id="WP_037996936.1">
    <property type="nucleotide sequence ID" value="NZ_CP036487.1"/>
</dbReference>
<dbReference type="SUPFAM" id="SSF109604">
    <property type="entry name" value="HD-domain/PDEase-like"/>
    <property type="match status" value="1"/>
</dbReference>
<dbReference type="EMBL" id="JAECVU010000006">
    <property type="protein sequence ID" value="MBH8589252.1"/>
    <property type="molecule type" value="Genomic_DNA"/>
</dbReference>
<keyword evidence="6 7" id="KW-1133">Transmembrane helix</keyword>
<sequence length="514" mass="58422">MVFNGLDIVLMFASLGVGIGAGYWIRKMTAEARIGSAEKEAAEILEKANKEAEANKKEKIFEARDEIHQLRTEAEKEIREQRNELQRIERRLDQKEETLERKQLNLESREEELAKREKYIDERQREIDRLYQEQLKEMERISGLTTEEARQLILAKVENEMKHETAQIMKEMEQQAIDEGDRRARKILSLAIQRCAADHVAETTVSVVNLPNDEMKGRIIGREGRNIRTLETLTGIDLIIDDTPEAVILSGFDPIRREVARVALEKLVADGRIHPARIEEMVEKSRRDVDERIREYGEQATFETGVHGLHPDLIKIIGRLKFRTSYGQNVLKHSMEVAHLAGLLAAELGEDIHLAKRAGLLHDIGKAIDHEIEGSHVDIGVELAKKYKEHPVVINSIASHHGDCEATSVIAVLVRAADALSAARPGARRETLEAYIKRLEKLEEICDSFDGVEKSYAIQAGRECRIIVKPDEVDDAEAVRLSREITKQIESQLDYPGHIKVTVIRETRSVEYAK</sequence>
<dbReference type="SUPFAM" id="SSF54791">
    <property type="entry name" value="Eukaryotic type KH-domain (KH-domain type I)"/>
    <property type="match status" value="1"/>
</dbReference>
<feature type="coiled-coil region" evidence="9">
    <location>
        <begin position="27"/>
        <end position="116"/>
    </location>
</feature>
<evidence type="ECO:0000256" key="6">
    <source>
        <dbReference type="ARBA" id="ARBA00022989"/>
    </source>
</evidence>
<evidence type="ECO:0000256" key="1">
    <source>
        <dbReference type="ARBA" id="ARBA00022692"/>
    </source>
</evidence>
<reference evidence="11 12" key="1">
    <citation type="submission" date="2020-12" db="EMBL/GenBank/DDBJ databases">
        <title>WGS of Thermoactinomyces spp.</title>
        <authorList>
            <person name="Cheng K."/>
        </authorList>
    </citation>
    <scope>NUCLEOTIDE SEQUENCE [LARGE SCALE GENOMIC DNA]</scope>
    <source>
        <strain evidence="12">CICC 10650\ACCC 41061</strain>
    </source>
</reference>
<dbReference type="Pfam" id="PF01966">
    <property type="entry name" value="HD"/>
    <property type="match status" value="1"/>
</dbReference>
<feature type="domain" description="HD" evidence="10">
    <location>
        <begin position="330"/>
        <end position="423"/>
    </location>
</feature>
<evidence type="ECO:0000256" key="2">
    <source>
        <dbReference type="ARBA" id="ARBA00022722"/>
    </source>
</evidence>
<comment type="caution">
    <text evidence="11">The sequence shown here is derived from an EMBL/GenBank/DDBJ whole genome shotgun (WGS) entry which is preliminary data.</text>
</comment>
<dbReference type="InterPro" id="IPR036612">
    <property type="entry name" value="KH_dom_type_1_sf"/>
</dbReference>
<keyword evidence="3 7" id="KW-0255">Endonuclease</keyword>
<dbReference type="InterPro" id="IPR006675">
    <property type="entry name" value="HDIG_dom"/>
</dbReference>
<dbReference type="Pfam" id="PF12072">
    <property type="entry name" value="RNase_Y_N"/>
    <property type="match status" value="1"/>
</dbReference>
<dbReference type="Gene3D" id="3.30.1370.10">
    <property type="entry name" value="K Homology domain, type 1"/>
    <property type="match status" value="1"/>
</dbReference>
<dbReference type="InterPro" id="IPR006674">
    <property type="entry name" value="HD_domain"/>
</dbReference>
<dbReference type="InterPro" id="IPR017705">
    <property type="entry name" value="Ribonuclease_Y"/>
</dbReference>
<dbReference type="Proteomes" id="UP000641910">
    <property type="component" value="Unassembled WGS sequence"/>
</dbReference>
<dbReference type="HAMAP" id="MF_00335">
    <property type="entry name" value="RNase_Y"/>
    <property type="match status" value="1"/>
</dbReference>
<evidence type="ECO:0000256" key="9">
    <source>
        <dbReference type="SAM" id="Coils"/>
    </source>
</evidence>
<dbReference type="CDD" id="cd22431">
    <property type="entry name" value="KH-I_RNaseY"/>
    <property type="match status" value="1"/>
</dbReference>
<keyword evidence="12" id="KW-1185">Reference proteome</keyword>
<evidence type="ECO:0000256" key="7">
    <source>
        <dbReference type="HAMAP-Rule" id="MF_00335"/>
    </source>
</evidence>
<keyword evidence="7" id="KW-1003">Cell membrane</keyword>
<name>A0ABS0QJ35_THEVU</name>
<dbReference type="PANTHER" id="PTHR12826">
    <property type="entry name" value="RIBONUCLEASE Y"/>
    <property type="match status" value="1"/>
</dbReference>
<comment type="subcellular location">
    <subcellularLocation>
        <location evidence="7">Cell membrane</location>
        <topology evidence="7">Single-pass membrane protein</topology>
    </subcellularLocation>
</comment>
<evidence type="ECO:0000256" key="4">
    <source>
        <dbReference type="ARBA" id="ARBA00022801"/>
    </source>
</evidence>
<evidence type="ECO:0000313" key="11">
    <source>
        <dbReference type="EMBL" id="MBH8589252.1"/>
    </source>
</evidence>
<dbReference type="Pfam" id="PF00013">
    <property type="entry name" value="KH_1"/>
    <property type="match status" value="1"/>
</dbReference>
<evidence type="ECO:0000256" key="8">
    <source>
        <dbReference type="NCBIfam" id="TIGR03319"/>
    </source>
</evidence>
<dbReference type="InterPro" id="IPR004088">
    <property type="entry name" value="KH_dom_type_1"/>
</dbReference>
<dbReference type="Gene3D" id="1.10.3210.10">
    <property type="entry name" value="Hypothetical protein af1432"/>
    <property type="match status" value="1"/>
</dbReference>
<evidence type="ECO:0000256" key="3">
    <source>
        <dbReference type="ARBA" id="ARBA00022759"/>
    </source>
</evidence>
<organism evidence="11 12">
    <name type="scientific">Thermoactinomyces vulgaris</name>
    <dbReference type="NCBI Taxonomy" id="2026"/>
    <lineage>
        <taxon>Bacteria</taxon>
        <taxon>Bacillati</taxon>
        <taxon>Bacillota</taxon>
        <taxon>Bacilli</taxon>
        <taxon>Bacillales</taxon>
        <taxon>Thermoactinomycetaceae</taxon>
        <taxon>Thermoactinomyces</taxon>
    </lineage>
</organism>
<dbReference type="PROSITE" id="PS50084">
    <property type="entry name" value="KH_TYPE_1"/>
    <property type="match status" value="1"/>
</dbReference>
<dbReference type="SMART" id="SM00471">
    <property type="entry name" value="HDc"/>
    <property type="match status" value="1"/>
</dbReference>
<keyword evidence="9" id="KW-0175">Coiled coil</keyword>
<protein>
    <recommendedName>
        <fullName evidence="7 8">Ribonuclease Y</fullName>
        <shortName evidence="7">RNase Y</shortName>
        <ecNumber evidence="7 8">3.1.-.-</ecNumber>
    </recommendedName>
</protein>
<accession>A0ABS0QJ35</accession>
<dbReference type="PROSITE" id="PS51831">
    <property type="entry name" value="HD"/>
    <property type="match status" value="1"/>
</dbReference>
<dbReference type="NCBIfam" id="TIGR00277">
    <property type="entry name" value="HDIG"/>
    <property type="match status" value="1"/>
</dbReference>
<dbReference type="InterPro" id="IPR003607">
    <property type="entry name" value="HD/PDEase_dom"/>
</dbReference>
<proteinExistence type="inferred from homology"/>
<dbReference type="PANTHER" id="PTHR12826:SF15">
    <property type="entry name" value="RIBONUCLEASE Y"/>
    <property type="match status" value="1"/>
</dbReference>
<dbReference type="CDD" id="cd00077">
    <property type="entry name" value="HDc"/>
    <property type="match status" value="1"/>
</dbReference>
<evidence type="ECO:0000313" key="12">
    <source>
        <dbReference type="Proteomes" id="UP000641910"/>
    </source>
</evidence>
<dbReference type="NCBIfam" id="TIGR03319">
    <property type="entry name" value="RNase_Y"/>
    <property type="match status" value="1"/>
</dbReference>
<gene>
    <name evidence="7 11" type="primary">rny</name>
    <name evidence="11" type="ORF">I8U22_10575</name>
</gene>